<reference evidence="2" key="1">
    <citation type="submission" date="2021-04" db="EMBL/GenBank/DDBJ databases">
        <title>Whole genome sequencing of Enterococci isolates from hospitalized patients.</title>
        <authorList>
            <person name="Ogoti B.M."/>
            <person name="Onyambu F.G."/>
        </authorList>
    </citation>
    <scope>NUCLEOTIDE SEQUENCE</scope>
    <source>
        <strain evidence="2">242</strain>
    </source>
</reference>
<keyword evidence="1" id="KW-0472">Membrane</keyword>
<sequence length="90" mass="10291">MLLMEVKSLSSLGGIKRGQPIGVYVSQRVWLIPMFVMIPGGQLPAPFEWYPVFTIGDMSLSPIVLPILIGFEQKFMGRSRNWQLRRKAKR</sequence>
<proteinExistence type="predicted"/>
<feature type="transmembrane region" description="Helical" evidence="1">
    <location>
        <begin position="50"/>
        <end position="71"/>
    </location>
</feature>
<keyword evidence="1" id="KW-0812">Transmembrane</keyword>
<organism evidence="2 3">
    <name type="scientific">Peribacillus frigoritolerans</name>
    <dbReference type="NCBI Taxonomy" id="450367"/>
    <lineage>
        <taxon>Bacteria</taxon>
        <taxon>Bacillati</taxon>
        <taxon>Bacillota</taxon>
        <taxon>Bacilli</taxon>
        <taxon>Bacillales</taxon>
        <taxon>Bacillaceae</taxon>
        <taxon>Peribacillus</taxon>
    </lineage>
</organism>
<keyword evidence="1" id="KW-1133">Transmembrane helix</keyword>
<dbReference type="Proteomes" id="UP000680045">
    <property type="component" value="Unassembled WGS sequence"/>
</dbReference>
<evidence type="ECO:0000313" key="2">
    <source>
        <dbReference type="EMBL" id="MBR8644295.1"/>
    </source>
</evidence>
<protein>
    <submittedName>
        <fullName evidence="2">Uncharacterized protein</fullName>
    </submittedName>
</protein>
<comment type="caution">
    <text evidence="2">The sequence shown here is derived from an EMBL/GenBank/DDBJ whole genome shotgun (WGS) entry which is preliminary data.</text>
</comment>
<dbReference type="EMBL" id="JAGTPW010000007">
    <property type="protein sequence ID" value="MBR8644295.1"/>
    <property type="molecule type" value="Genomic_DNA"/>
</dbReference>
<gene>
    <name evidence="2" type="ORF">KEH51_05565</name>
</gene>
<accession>A0A941J685</accession>
<evidence type="ECO:0000313" key="3">
    <source>
        <dbReference type="Proteomes" id="UP000680045"/>
    </source>
</evidence>
<name>A0A941J685_9BACI</name>
<evidence type="ECO:0000256" key="1">
    <source>
        <dbReference type="SAM" id="Phobius"/>
    </source>
</evidence>
<dbReference type="AlphaFoldDB" id="A0A941J685"/>